<comment type="caution">
    <text evidence="1">The sequence shown here is derived from an EMBL/GenBank/DDBJ whole genome shotgun (WGS) entry which is preliminary data.</text>
</comment>
<evidence type="ECO:0000313" key="2">
    <source>
        <dbReference type="Proteomes" id="UP000249045"/>
    </source>
</evidence>
<name>A0ABX9CVN4_9ACTN</name>
<dbReference type="Proteomes" id="UP000249045">
    <property type="component" value="Unassembled WGS sequence"/>
</dbReference>
<organism evidence="1 2">
    <name type="scientific">Micromonospora noduli</name>
    <dbReference type="NCBI Taxonomy" id="709876"/>
    <lineage>
        <taxon>Bacteria</taxon>
        <taxon>Bacillati</taxon>
        <taxon>Actinomycetota</taxon>
        <taxon>Actinomycetes</taxon>
        <taxon>Micromonosporales</taxon>
        <taxon>Micromonosporaceae</taxon>
        <taxon>Micromonospora</taxon>
    </lineage>
</organism>
<dbReference type="RefSeq" id="WP_244220571.1">
    <property type="nucleotide sequence ID" value="NZ_PYAC01000033.1"/>
</dbReference>
<dbReference type="InterPro" id="IPR029058">
    <property type="entry name" value="AB_hydrolase_fold"/>
</dbReference>
<proteinExistence type="predicted"/>
<gene>
    <name evidence="1" type="ORF">MED15_04993</name>
</gene>
<protein>
    <submittedName>
        <fullName evidence="1">Haloacetate dehalogenase</fullName>
    </submittedName>
</protein>
<reference evidence="1 2" key="1">
    <citation type="submission" date="2018-03" db="EMBL/GenBank/DDBJ databases">
        <title>Defining the species Micromonospora saelicesensis and Micromonospora noduli under the framework of genomics.</title>
        <authorList>
            <person name="Riesco R."/>
            <person name="Trujillo M.E."/>
        </authorList>
    </citation>
    <scope>NUCLEOTIDE SEQUENCE [LARGE SCALE GENOMIC DNA]</scope>
    <source>
        <strain evidence="1 2">MED15</strain>
    </source>
</reference>
<dbReference type="SUPFAM" id="SSF53474">
    <property type="entry name" value="alpha/beta-Hydrolases"/>
    <property type="match status" value="1"/>
</dbReference>
<dbReference type="EMBL" id="PYAC01000033">
    <property type="protein sequence ID" value="RAO11984.1"/>
    <property type="molecule type" value="Genomic_DNA"/>
</dbReference>
<keyword evidence="2" id="KW-1185">Reference proteome</keyword>
<accession>A0ABX9CVN4</accession>
<dbReference type="Gene3D" id="3.40.50.1820">
    <property type="entry name" value="alpha/beta hydrolase"/>
    <property type="match status" value="1"/>
</dbReference>
<sequence>MHAICEEFRAAATLDYQQDEADRGNRKITCPVLFLWSQRGQVAKLYDDPLAIWREWADDVRGEPVGAGHFIPEEAPDETTRQLLAFLS</sequence>
<evidence type="ECO:0000313" key="1">
    <source>
        <dbReference type="EMBL" id="RAO11984.1"/>
    </source>
</evidence>